<dbReference type="VEuPathDB" id="FungiDB:An09g04630"/>
<reference evidence="1" key="1">
    <citation type="submission" date="2025-02" db="EMBL/GenBank/DDBJ databases">
        <authorList>
            <consortium name="NCBI Genome Project"/>
        </authorList>
    </citation>
    <scope>NUCLEOTIDE SEQUENCE</scope>
</reference>
<dbReference type="KEGG" id="ang:An09g04630"/>
<gene>
    <name evidence="1" type="ORF">An09g04630</name>
</gene>
<reference evidence="1" key="2">
    <citation type="submission" date="2025-08" db="UniProtKB">
        <authorList>
            <consortium name="RefSeq"/>
        </authorList>
    </citation>
    <scope>IDENTIFICATION</scope>
</reference>
<name>A0AAJ8BRT4_ASPNG</name>
<dbReference type="AlphaFoldDB" id="A0AAJ8BRT4"/>
<protein>
    <submittedName>
        <fullName evidence="1">Uncharacterized protein</fullName>
    </submittedName>
</protein>
<dbReference type="RefSeq" id="XP_059601406.1">
    <property type="nucleotide sequence ID" value="XM_059749788.1"/>
</dbReference>
<organism evidence="1">
    <name type="scientific">Aspergillus niger</name>
    <dbReference type="NCBI Taxonomy" id="5061"/>
    <lineage>
        <taxon>Eukaryota</taxon>
        <taxon>Fungi</taxon>
        <taxon>Dikarya</taxon>
        <taxon>Ascomycota</taxon>
        <taxon>Pezizomycotina</taxon>
        <taxon>Eurotiomycetes</taxon>
        <taxon>Eurotiomycetidae</taxon>
        <taxon>Eurotiales</taxon>
        <taxon>Aspergillaceae</taxon>
        <taxon>Aspergillus</taxon>
        <taxon>Aspergillus subgen. Circumdati</taxon>
    </lineage>
</organism>
<sequence>MGKQTRGLGPGGVRPKTGQKIESLSIRICNHVLLVLLLDKYTNAEQKLTQ</sequence>
<evidence type="ECO:0000313" key="1">
    <source>
        <dbReference type="RefSeq" id="XP_059601406.1"/>
    </source>
</evidence>
<proteinExistence type="predicted"/>
<dbReference type="GeneID" id="84592044"/>
<accession>A0AAJ8BRT4</accession>